<proteinExistence type="predicted"/>
<evidence type="ECO:0000313" key="5">
    <source>
        <dbReference type="Proteomes" id="UP000093336"/>
    </source>
</evidence>
<dbReference type="Gene3D" id="1.20.1170.10">
    <property type="match status" value="1"/>
</dbReference>
<gene>
    <name evidence="4" type="ORF">A8135_09495</name>
</gene>
<feature type="transmembrane region" description="Helical" evidence="3">
    <location>
        <begin position="261"/>
        <end position="282"/>
    </location>
</feature>
<name>A0ABX2XWH2_9GAMM</name>
<feature type="transmembrane region" description="Helical" evidence="3">
    <location>
        <begin position="488"/>
        <end position="511"/>
    </location>
</feature>
<keyword evidence="5" id="KW-1185">Reference proteome</keyword>
<comment type="caution">
    <text evidence="4">The sequence shown here is derived from an EMBL/GenBank/DDBJ whole genome shotgun (WGS) entry which is preliminary data.</text>
</comment>
<dbReference type="RefSeq" id="WP_065620420.1">
    <property type="nucleotide sequence ID" value="NZ_LYOZ01000003.1"/>
</dbReference>
<sequence>MAASNDSVNPTLELFRLSDHLYRDRKLDKTTKIIGDIKQLAEQRTAIGSLSGYYSTQLANLNPIMFQFLNPAQKEQLEKQLIFTLYLLAAQVHLDDAEDRTKNLQGSINGINLCLKRLGELNGFRRQKSTETDKKEESLKEARENSEMYLKYLGLTILAPWLVSRMTEFAFNKERVAKESEEDSIKSYEMHIKDEHASGIAPGKKTTVMVEWMSQVNFRRLYWVWGGGMLASALDLMAFQGTLPADQIGNAQQHLSVPSPAMGYMSWVLYYTRFGVSLGLLLKHTIAGPWMSAEEANIPAWERFKTQWDQRKFALLNDSIWATANLVCFFWLRGSGMLGYAGNVLTACLLLMDLSLKIWEFVEESTKHNQEMAAFIAREKELEEEINQLSGSASGIQGSLKQLKSKIANFDEDEDVKTLKNERQRYLLQQATLEAELKQLQKTRKQAETAWRYKKYGLINDTAYAAGLLFAFCLFCCFFFPPAALAPVLVLAMGVAGAALCFTLTVLYAAVSGGLEIAKAKESIKEVRAECKALMVQFAQETDPNIKKQLYLEMQALMAESEHQEKMVRFQAIQLVRSIFVDAFIPALVFASLVFMPLGIGLGVMAAGFAVALISHLIISRFAPQKEAVKDLQDANLSRFETDFAEFEDVFMQEFPETPKEISDKQLLSFFKALKADAEPGVTQSEKSSCFPFFNNGGYQRLSGDNKTRAEDKVKDFPNNTATAI</sequence>
<evidence type="ECO:0000256" key="2">
    <source>
        <dbReference type="SAM" id="MobiDB-lite"/>
    </source>
</evidence>
<feature type="coiled-coil region" evidence="1">
    <location>
        <begin position="416"/>
        <end position="450"/>
    </location>
</feature>
<feature type="transmembrane region" description="Helical" evidence="3">
    <location>
        <begin position="575"/>
        <end position="594"/>
    </location>
</feature>
<keyword evidence="3" id="KW-1133">Transmembrane helix</keyword>
<dbReference type="Proteomes" id="UP000093336">
    <property type="component" value="Unassembled WGS sequence"/>
</dbReference>
<protein>
    <recommendedName>
        <fullName evidence="6">Coiled-coil protein</fullName>
    </recommendedName>
</protein>
<evidence type="ECO:0008006" key="6">
    <source>
        <dbReference type="Google" id="ProtNLM"/>
    </source>
</evidence>
<reference evidence="4 5" key="1">
    <citation type="submission" date="2016-05" db="EMBL/GenBank/DDBJ databases">
        <authorList>
            <person name="Prochazka B."/>
            <person name="Indra A."/>
            <person name="Hasenberger P."/>
            <person name="Blaschitz M."/>
            <person name="Wagner L."/>
            <person name="Wewalka G."/>
            <person name="Sorschag S."/>
            <person name="Schmid D."/>
            <person name="Ruppitsch W."/>
        </authorList>
    </citation>
    <scope>NUCLEOTIDE SEQUENCE [LARGE SCALE GENOMIC DNA]</scope>
    <source>
        <strain evidence="4 5">974010_12</strain>
    </source>
</reference>
<feature type="region of interest" description="Disordered" evidence="2">
    <location>
        <begin position="705"/>
        <end position="725"/>
    </location>
</feature>
<dbReference type="EMBL" id="LYOZ01000003">
    <property type="protein sequence ID" value="OCH98978.1"/>
    <property type="molecule type" value="Genomic_DNA"/>
</dbReference>
<feature type="compositionally biased region" description="Basic and acidic residues" evidence="2">
    <location>
        <begin position="705"/>
        <end position="716"/>
    </location>
</feature>
<feature type="transmembrane region" description="Helical" evidence="3">
    <location>
        <begin position="221"/>
        <end position="241"/>
    </location>
</feature>
<evidence type="ECO:0000256" key="1">
    <source>
        <dbReference type="SAM" id="Coils"/>
    </source>
</evidence>
<accession>A0ABX2XWH2</accession>
<keyword evidence="3" id="KW-0812">Transmembrane</keyword>
<keyword evidence="1" id="KW-0175">Coiled coil</keyword>
<keyword evidence="3" id="KW-0472">Membrane</keyword>
<evidence type="ECO:0000313" key="4">
    <source>
        <dbReference type="EMBL" id="OCH98978.1"/>
    </source>
</evidence>
<feature type="transmembrane region" description="Helical" evidence="3">
    <location>
        <begin position="462"/>
        <end position="482"/>
    </location>
</feature>
<feature type="transmembrane region" description="Helical" evidence="3">
    <location>
        <begin position="313"/>
        <end position="332"/>
    </location>
</feature>
<evidence type="ECO:0000256" key="3">
    <source>
        <dbReference type="SAM" id="Phobius"/>
    </source>
</evidence>
<feature type="transmembrane region" description="Helical" evidence="3">
    <location>
        <begin position="600"/>
        <end position="619"/>
    </location>
</feature>
<organism evidence="4 5">
    <name type="scientific">Legionella jamestowniensis</name>
    <dbReference type="NCBI Taxonomy" id="455"/>
    <lineage>
        <taxon>Bacteria</taxon>
        <taxon>Pseudomonadati</taxon>
        <taxon>Pseudomonadota</taxon>
        <taxon>Gammaproteobacteria</taxon>
        <taxon>Legionellales</taxon>
        <taxon>Legionellaceae</taxon>
        <taxon>Legionella</taxon>
    </lineage>
</organism>
<feature type="transmembrane region" description="Helical" evidence="3">
    <location>
        <begin position="338"/>
        <end position="359"/>
    </location>
</feature>